<comment type="subcellular location">
    <subcellularLocation>
        <location evidence="1">Membrane</location>
        <topology evidence="1">Multi-pass membrane protein</topology>
    </subcellularLocation>
</comment>
<sequence>MRQLVVLARPLLAYGFVTGGVQALKDPSGLVGMSERVGVPEPGRVVPVTSATMVAAGTAMALGVRPRTSALTLAGCLAGFTWTLHGFWRETEERPRRAKRQAFVTNAGTLGGLLAVAAASSRG</sequence>
<evidence type="ECO:0000256" key="1">
    <source>
        <dbReference type="ARBA" id="ARBA00004141"/>
    </source>
</evidence>
<reference evidence="6" key="1">
    <citation type="submission" date="2020-05" db="EMBL/GenBank/DDBJ databases">
        <authorList>
            <person name="Chiriac C."/>
            <person name="Salcher M."/>
            <person name="Ghai R."/>
            <person name="Kavagutti S V."/>
        </authorList>
    </citation>
    <scope>NUCLEOTIDE SEQUENCE</scope>
</reference>
<accession>A0A6J7GDE5</accession>
<protein>
    <submittedName>
        <fullName evidence="6">Unannotated protein</fullName>
    </submittedName>
</protein>
<name>A0A6J7GDE5_9ZZZZ</name>
<gene>
    <name evidence="6" type="ORF">UFOPK3564_00823</name>
</gene>
<proteinExistence type="predicted"/>
<keyword evidence="2 5" id="KW-0812">Transmembrane</keyword>
<evidence type="ECO:0000256" key="4">
    <source>
        <dbReference type="ARBA" id="ARBA00023136"/>
    </source>
</evidence>
<dbReference type="EMBL" id="CAFBMK010000032">
    <property type="protein sequence ID" value="CAB4905056.1"/>
    <property type="molecule type" value="Genomic_DNA"/>
</dbReference>
<evidence type="ECO:0000256" key="2">
    <source>
        <dbReference type="ARBA" id="ARBA00022692"/>
    </source>
</evidence>
<evidence type="ECO:0000256" key="5">
    <source>
        <dbReference type="SAM" id="Phobius"/>
    </source>
</evidence>
<feature type="transmembrane region" description="Helical" evidence="5">
    <location>
        <begin position="71"/>
        <end position="88"/>
    </location>
</feature>
<evidence type="ECO:0000256" key="3">
    <source>
        <dbReference type="ARBA" id="ARBA00022989"/>
    </source>
</evidence>
<dbReference type="InterPro" id="IPR032808">
    <property type="entry name" value="DoxX"/>
</dbReference>
<dbReference type="AlphaFoldDB" id="A0A6J7GDE5"/>
<keyword evidence="3 5" id="KW-1133">Transmembrane helix</keyword>
<dbReference type="Pfam" id="PF07681">
    <property type="entry name" value="DoxX"/>
    <property type="match status" value="1"/>
</dbReference>
<keyword evidence="4 5" id="KW-0472">Membrane</keyword>
<dbReference type="GO" id="GO:0016020">
    <property type="term" value="C:membrane"/>
    <property type="evidence" value="ECO:0007669"/>
    <property type="project" value="UniProtKB-SubCell"/>
</dbReference>
<feature type="transmembrane region" description="Helical" evidence="5">
    <location>
        <begin position="100"/>
        <end position="119"/>
    </location>
</feature>
<evidence type="ECO:0000313" key="6">
    <source>
        <dbReference type="EMBL" id="CAB4905056.1"/>
    </source>
</evidence>
<organism evidence="6">
    <name type="scientific">freshwater metagenome</name>
    <dbReference type="NCBI Taxonomy" id="449393"/>
    <lineage>
        <taxon>unclassified sequences</taxon>
        <taxon>metagenomes</taxon>
        <taxon>ecological metagenomes</taxon>
    </lineage>
</organism>